<dbReference type="SMART" id="SM00387">
    <property type="entry name" value="HATPase_c"/>
    <property type="match status" value="1"/>
</dbReference>
<dbReference type="Gene3D" id="3.30.565.10">
    <property type="entry name" value="Histidine kinase-like ATPase, C-terminal domain"/>
    <property type="match status" value="1"/>
</dbReference>
<dbReference type="SUPFAM" id="SSF55785">
    <property type="entry name" value="PYP-like sensor domain (PAS domain)"/>
    <property type="match status" value="4"/>
</dbReference>
<dbReference type="EMBL" id="BMHT01000007">
    <property type="protein sequence ID" value="GGF22559.1"/>
    <property type="molecule type" value="Genomic_DNA"/>
</dbReference>
<dbReference type="InterPro" id="IPR036097">
    <property type="entry name" value="HisK_dim/P_sf"/>
</dbReference>
<feature type="domain" description="PAC" evidence="9">
    <location>
        <begin position="661"/>
        <end position="713"/>
    </location>
</feature>
<dbReference type="NCBIfam" id="TIGR00229">
    <property type="entry name" value="sensory_box"/>
    <property type="match status" value="2"/>
</dbReference>
<feature type="domain" description="PAS" evidence="8">
    <location>
        <begin position="588"/>
        <end position="643"/>
    </location>
</feature>
<dbReference type="InterPro" id="IPR000700">
    <property type="entry name" value="PAS-assoc_C"/>
</dbReference>
<dbReference type="SMART" id="SM00086">
    <property type="entry name" value="PAC"/>
    <property type="match status" value="1"/>
</dbReference>
<feature type="domain" description="PAC" evidence="9">
    <location>
        <begin position="233"/>
        <end position="286"/>
    </location>
</feature>
<evidence type="ECO:0000259" key="7">
    <source>
        <dbReference type="PROSITE" id="PS50109"/>
    </source>
</evidence>
<evidence type="ECO:0000256" key="5">
    <source>
        <dbReference type="ARBA" id="ARBA00022777"/>
    </source>
</evidence>
<reference evidence="11" key="1">
    <citation type="journal article" date="2019" name="Int. J. Syst. Evol. Microbiol.">
        <title>The Global Catalogue of Microorganisms (GCM) 10K type strain sequencing project: providing services to taxonomists for standard genome sequencing and annotation.</title>
        <authorList>
            <consortium name="The Broad Institute Genomics Platform"/>
            <consortium name="The Broad Institute Genome Sequencing Center for Infectious Disease"/>
            <person name="Wu L."/>
            <person name="Ma J."/>
        </authorList>
    </citation>
    <scope>NUCLEOTIDE SEQUENCE [LARGE SCALE GENOMIC DNA]</scope>
    <source>
        <strain evidence="11">CGMCC 1.15197</strain>
    </source>
</reference>
<comment type="catalytic activity">
    <reaction evidence="1">
        <text>ATP + protein L-histidine = ADP + protein N-phospho-L-histidine.</text>
        <dbReference type="EC" id="2.7.13.3"/>
    </reaction>
</comment>
<comment type="caution">
    <text evidence="10">The sequence shown here is derived from an EMBL/GenBank/DDBJ whole genome shotgun (WGS) entry which is preliminary data.</text>
</comment>
<keyword evidence="5" id="KW-0418">Kinase</keyword>
<dbReference type="InterPro" id="IPR003594">
    <property type="entry name" value="HATPase_dom"/>
</dbReference>
<dbReference type="InterPro" id="IPR052162">
    <property type="entry name" value="Sensor_kinase/Photoreceptor"/>
</dbReference>
<dbReference type="Gene3D" id="3.30.450.20">
    <property type="entry name" value="PAS domain"/>
    <property type="match status" value="5"/>
</dbReference>
<dbReference type="InterPro" id="IPR036890">
    <property type="entry name" value="HATPase_C_sf"/>
</dbReference>
<feature type="domain" description="Histidine kinase" evidence="7">
    <location>
        <begin position="752"/>
        <end position="967"/>
    </location>
</feature>
<dbReference type="InterPro" id="IPR001610">
    <property type="entry name" value="PAC"/>
</dbReference>
<evidence type="ECO:0000256" key="2">
    <source>
        <dbReference type="ARBA" id="ARBA00012438"/>
    </source>
</evidence>
<dbReference type="InterPro" id="IPR005467">
    <property type="entry name" value="His_kinase_dom"/>
</dbReference>
<dbReference type="PROSITE" id="PS50112">
    <property type="entry name" value="PAS"/>
    <property type="match status" value="1"/>
</dbReference>
<keyword evidence="3" id="KW-0597">Phosphoprotein</keyword>
<dbReference type="CDD" id="cd00082">
    <property type="entry name" value="HisKA"/>
    <property type="match status" value="1"/>
</dbReference>
<sequence>MSAAVVPLTDLFAPADWLTLLDVSLTGIHLVRPVYVQAGADIVDFAVEYLNPAAQRMMSFAEQPGGTLLTHFPHAVASGIFTYYRRVFESGETLTYQAHYQTDGLDNYFEFCARRSGEHLIVSINDTANQPRGAIKQNLGGSRMHKPQVLAEAEQQRAALQRIFAQAPVAMGLLRGPNLVVEWANARMGQIWGRPLEQVLGHPYFEALPDFAGQGFEEVLAAVLATGQSYEQQEQPVDITQAQQRYRSYLNITYLPDYDAQGQCTGILIYANDVTEQVRAHRQIQQLNQELETRVEERTQAALALQADARAVVRQRVAEREAFYQVFESIPAAVSLLRGLRHRFEYINPVYQQVFAGRLLLGLDFAQALPDAEEQGYLALLDRVYQTGETFFGAELPFVSVRPDRPPQTLYFNFTYQAIWENGQVVGISSFAFDVTEQVRARQQAEALQAQMLAEREAQQRQLQAVFAQAPVAMGLYQGEQHCVVMANNLLCAMWGCAPEQVLGRSLLEGVPALQGQGFTELIDEVARTRVPFVGTEVPVRQDRQEKIHYYNFIYQPLYDDAGALLGVLDIATDVTALVQARRMVEEREESFRLMADHAPAMLWVTNPDGQCTYLNQPWYDYTGQTEAEALGLGWTGAVHPEDAPGAGATFLDANTRREPFHCLYRLRRHDGVYRWTLDSGLPRFMTDGTYAGIVGTVIDVHEQKLAELARRRLTRKLRKARDEAQARNVELSTAVEQLQRTNADLDNFIYTASHDLKQPIVNIEGLLLALQHELPATSLVGEVQTLLTFMQDAIERFGRTIGHLTDISRLQKEHNHPVVDVNLARVVGEVVLDLTPLIVETGARVAIEVPKAVVLAFAEKNLRSVLYNLLSNALKYRHPERVPQVRIMYQAQEAYHVLAVHDNGLGMDLTQGQEKLFAMFQRLHTHVEGSGIGLYMVKKMVENVRGRIEVQSQLNQGSTFLVYFPR</sequence>
<dbReference type="Pfam" id="PF02518">
    <property type="entry name" value="HATPase_c"/>
    <property type="match status" value="1"/>
</dbReference>
<gene>
    <name evidence="10" type="ORF">GCM10011383_37730</name>
</gene>
<dbReference type="PROSITE" id="PS50109">
    <property type="entry name" value="HIS_KIN"/>
    <property type="match status" value="1"/>
</dbReference>
<dbReference type="PANTHER" id="PTHR43304:SF1">
    <property type="entry name" value="PAC DOMAIN-CONTAINING PROTEIN"/>
    <property type="match status" value="1"/>
</dbReference>
<dbReference type="Gene3D" id="1.10.287.130">
    <property type="match status" value="1"/>
</dbReference>
<evidence type="ECO:0000313" key="10">
    <source>
        <dbReference type="EMBL" id="GGF22559.1"/>
    </source>
</evidence>
<dbReference type="EC" id="2.7.13.3" evidence="2"/>
<evidence type="ECO:0000256" key="1">
    <source>
        <dbReference type="ARBA" id="ARBA00000085"/>
    </source>
</evidence>
<dbReference type="PRINTS" id="PR00344">
    <property type="entry name" value="BCTRLSENSOR"/>
</dbReference>
<evidence type="ECO:0000256" key="4">
    <source>
        <dbReference type="ARBA" id="ARBA00022679"/>
    </source>
</evidence>
<dbReference type="RefSeq" id="WP_188815605.1">
    <property type="nucleotide sequence ID" value="NZ_BMHT01000007.1"/>
</dbReference>
<keyword evidence="6" id="KW-0175">Coiled coil</keyword>
<dbReference type="Pfam" id="PF08448">
    <property type="entry name" value="PAS_4"/>
    <property type="match status" value="2"/>
</dbReference>
<feature type="coiled-coil region" evidence="6">
    <location>
        <begin position="704"/>
        <end position="742"/>
    </location>
</feature>
<dbReference type="Pfam" id="PF08447">
    <property type="entry name" value="PAS_3"/>
    <property type="match status" value="1"/>
</dbReference>
<organism evidence="10 11">
    <name type="scientific">Hymenobacter cavernae</name>
    <dbReference type="NCBI Taxonomy" id="2044852"/>
    <lineage>
        <taxon>Bacteria</taxon>
        <taxon>Pseudomonadati</taxon>
        <taxon>Bacteroidota</taxon>
        <taxon>Cytophagia</taxon>
        <taxon>Cytophagales</taxon>
        <taxon>Hymenobacteraceae</taxon>
        <taxon>Hymenobacter</taxon>
    </lineage>
</organism>
<feature type="coiled-coil region" evidence="6">
    <location>
        <begin position="281"/>
        <end position="308"/>
    </location>
</feature>
<dbReference type="InterPro" id="IPR000014">
    <property type="entry name" value="PAS"/>
</dbReference>
<dbReference type="InterPro" id="IPR013656">
    <property type="entry name" value="PAS_4"/>
</dbReference>
<dbReference type="InterPro" id="IPR013655">
    <property type="entry name" value="PAS_fold_3"/>
</dbReference>
<proteinExistence type="predicted"/>
<evidence type="ECO:0000256" key="6">
    <source>
        <dbReference type="SAM" id="Coils"/>
    </source>
</evidence>
<dbReference type="SMART" id="SM00091">
    <property type="entry name" value="PAS"/>
    <property type="match status" value="4"/>
</dbReference>
<evidence type="ECO:0000313" key="11">
    <source>
        <dbReference type="Proteomes" id="UP000632273"/>
    </source>
</evidence>
<evidence type="ECO:0000259" key="8">
    <source>
        <dbReference type="PROSITE" id="PS50112"/>
    </source>
</evidence>
<dbReference type="PROSITE" id="PS50113">
    <property type="entry name" value="PAC"/>
    <property type="match status" value="2"/>
</dbReference>
<protein>
    <recommendedName>
        <fullName evidence="2">histidine kinase</fullName>
        <ecNumber evidence="2">2.7.13.3</ecNumber>
    </recommendedName>
</protein>
<evidence type="ECO:0000256" key="3">
    <source>
        <dbReference type="ARBA" id="ARBA00022553"/>
    </source>
</evidence>
<evidence type="ECO:0000259" key="9">
    <source>
        <dbReference type="PROSITE" id="PS50113"/>
    </source>
</evidence>
<accession>A0ABQ1UNT9</accession>
<dbReference type="SUPFAM" id="SSF47384">
    <property type="entry name" value="Homodimeric domain of signal transducing histidine kinase"/>
    <property type="match status" value="1"/>
</dbReference>
<keyword evidence="11" id="KW-1185">Reference proteome</keyword>
<keyword evidence="4" id="KW-0808">Transferase</keyword>
<dbReference type="InterPro" id="IPR035965">
    <property type="entry name" value="PAS-like_dom_sf"/>
</dbReference>
<dbReference type="Proteomes" id="UP000632273">
    <property type="component" value="Unassembled WGS sequence"/>
</dbReference>
<dbReference type="SUPFAM" id="SSF55874">
    <property type="entry name" value="ATPase domain of HSP90 chaperone/DNA topoisomerase II/histidine kinase"/>
    <property type="match status" value="1"/>
</dbReference>
<dbReference type="CDD" id="cd00130">
    <property type="entry name" value="PAS"/>
    <property type="match status" value="2"/>
</dbReference>
<name>A0ABQ1UNT9_9BACT</name>
<dbReference type="PANTHER" id="PTHR43304">
    <property type="entry name" value="PHYTOCHROME-LIKE PROTEIN CPH1"/>
    <property type="match status" value="1"/>
</dbReference>
<dbReference type="InterPro" id="IPR004358">
    <property type="entry name" value="Sig_transdc_His_kin-like_C"/>
</dbReference>
<dbReference type="InterPro" id="IPR003661">
    <property type="entry name" value="HisK_dim/P_dom"/>
</dbReference>